<dbReference type="Pfam" id="PF13185">
    <property type="entry name" value="GAF_2"/>
    <property type="match status" value="1"/>
</dbReference>
<dbReference type="GO" id="GO:1902201">
    <property type="term" value="P:negative regulation of bacterial-type flagellum-dependent cell motility"/>
    <property type="evidence" value="ECO:0007669"/>
    <property type="project" value="TreeGrafter"/>
</dbReference>
<evidence type="ECO:0000313" key="7">
    <source>
        <dbReference type="EMBL" id="WOX26927.1"/>
    </source>
</evidence>
<dbReference type="InterPro" id="IPR050469">
    <property type="entry name" value="Diguanylate_Cyclase"/>
</dbReference>
<dbReference type="EMBL" id="WEIA01000017">
    <property type="protein sequence ID" value="NLR23578.1"/>
    <property type="molecule type" value="Genomic_DNA"/>
</dbReference>
<comment type="catalytic activity">
    <reaction evidence="3">
        <text>2 GTP = 3',3'-c-di-GMP + 2 diphosphate</text>
        <dbReference type="Rhea" id="RHEA:24898"/>
        <dbReference type="ChEBI" id="CHEBI:33019"/>
        <dbReference type="ChEBI" id="CHEBI:37565"/>
        <dbReference type="ChEBI" id="CHEBI:58805"/>
        <dbReference type="EC" id="2.7.7.65"/>
    </reaction>
</comment>
<dbReference type="InterPro" id="IPR000014">
    <property type="entry name" value="PAS"/>
</dbReference>
<dbReference type="NCBIfam" id="TIGR00229">
    <property type="entry name" value="sensory_box"/>
    <property type="match status" value="1"/>
</dbReference>
<keyword evidence="9" id="KW-1185">Reference proteome</keyword>
<dbReference type="InterPro" id="IPR035965">
    <property type="entry name" value="PAS-like_dom_sf"/>
</dbReference>
<organism evidence="6 8">
    <name type="scientific">Pseudoalteromonas maricaloris</name>
    <dbReference type="NCBI Taxonomy" id="184924"/>
    <lineage>
        <taxon>Bacteria</taxon>
        <taxon>Pseudomonadati</taxon>
        <taxon>Pseudomonadota</taxon>
        <taxon>Gammaproteobacteria</taxon>
        <taxon>Alteromonadales</taxon>
        <taxon>Pseudoalteromonadaceae</taxon>
        <taxon>Pseudoalteromonas</taxon>
    </lineage>
</organism>
<dbReference type="InterPro" id="IPR000700">
    <property type="entry name" value="PAS-assoc_C"/>
</dbReference>
<dbReference type="PROSITE" id="PS50887">
    <property type="entry name" value="GGDEF"/>
    <property type="match status" value="1"/>
</dbReference>
<dbReference type="InterPro" id="IPR043128">
    <property type="entry name" value="Rev_trsase/Diguanyl_cyclase"/>
</dbReference>
<dbReference type="AlphaFoldDB" id="A0A8I2H4V5"/>
<dbReference type="Gene3D" id="3.30.70.270">
    <property type="match status" value="1"/>
</dbReference>
<dbReference type="SMART" id="SM00086">
    <property type="entry name" value="PAC"/>
    <property type="match status" value="1"/>
</dbReference>
<dbReference type="Gene3D" id="3.30.450.40">
    <property type="match status" value="2"/>
</dbReference>
<dbReference type="RefSeq" id="WP_130126326.1">
    <property type="nucleotide sequence ID" value="NZ_CBCSDF010000006.1"/>
</dbReference>
<dbReference type="EMBL" id="CP137578">
    <property type="protein sequence ID" value="WOX26927.1"/>
    <property type="molecule type" value="Genomic_DNA"/>
</dbReference>
<dbReference type="InterPro" id="IPR029016">
    <property type="entry name" value="GAF-like_dom_sf"/>
</dbReference>
<evidence type="ECO:0000313" key="6">
    <source>
        <dbReference type="EMBL" id="NLR23578.1"/>
    </source>
</evidence>
<dbReference type="NCBIfam" id="TIGR00254">
    <property type="entry name" value="GGDEF"/>
    <property type="match status" value="1"/>
</dbReference>
<dbReference type="GO" id="GO:0005886">
    <property type="term" value="C:plasma membrane"/>
    <property type="evidence" value="ECO:0007669"/>
    <property type="project" value="TreeGrafter"/>
</dbReference>
<dbReference type="PANTHER" id="PTHR45138">
    <property type="entry name" value="REGULATORY COMPONENTS OF SENSORY TRANSDUCTION SYSTEM"/>
    <property type="match status" value="1"/>
</dbReference>
<dbReference type="EC" id="2.7.7.65" evidence="2"/>
<dbReference type="Pfam" id="PF01590">
    <property type="entry name" value="GAF"/>
    <property type="match status" value="1"/>
</dbReference>
<evidence type="ECO:0000256" key="3">
    <source>
        <dbReference type="ARBA" id="ARBA00034247"/>
    </source>
</evidence>
<dbReference type="InterPro" id="IPR013655">
    <property type="entry name" value="PAS_fold_3"/>
</dbReference>
<feature type="domain" description="GGDEF" evidence="5">
    <location>
        <begin position="628"/>
        <end position="763"/>
    </location>
</feature>
<evidence type="ECO:0000313" key="9">
    <source>
        <dbReference type="Proteomes" id="UP001304419"/>
    </source>
</evidence>
<dbReference type="FunFam" id="3.30.70.270:FF:000001">
    <property type="entry name" value="Diguanylate cyclase domain protein"/>
    <property type="match status" value="1"/>
</dbReference>
<proteinExistence type="predicted"/>
<name>A0A8I2H4V5_9GAMM</name>
<dbReference type="InterPro" id="IPR029787">
    <property type="entry name" value="Nucleotide_cyclase"/>
</dbReference>
<dbReference type="Pfam" id="PF00990">
    <property type="entry name" value="GGDEF"/>
    <property type="match status" value="1"/>
</dbReference>
<dbReference type="PROSITE" id="PS50113">
    <property type="entry name" value="PAC"/>
    <property type="match status" value="1"/>
</dbReference>
<accession>A0A8I2H4V5</accession>
<reference evidence="6" key="1">
    <citation type="submission" date="2019-10" db="EMBL/GenBank/DDBJ databases">
        <authorList>
            <person name="Paulsen S."/>
        </authorList>
    </citation>
    <scope>NUCLEOTIDE SEQUENCE</scope>
    <source>
        <strain evidence="6">LMG 19692</strain>
    </source>
</reference>
<feature type="domain" description="PAC" evidence="4">
    <location>
        <begin position="362"/>
        <end position="415"/>
    </location>
</feature>
<dbReference type="SMART" id="SM00065">
    <property type="entry name" value="GAF"/>
    <property type="match status" value="2"/>
</dbReference>
<protein>
    <recommendedName>
        <fullName evidence="2">diguanylate cyclase</fullName>
        <ecNumber evidence="2">2.7.7.65</ecNumber>
    </recommendedName>
</protein>
<comment type="cofactor">
    <cofactor evidence="1">
        <name>Mg(2+)</name>
        <dbReference type="ChEBI" id="CHEBI:18420"/>
    </cofactor>
</comment>
<dbReference type="PANTHER" id="PTHR45138:SF9">
    <property type="entry name" value="DIGUANYLATE CYCLASE DGCM-RELATED"/>
    <property type="match status" value="1"/>
</dbReference>
<evidence type="ECO:0000256" key="1">
    <source>
        <dbReference type="ARBA" id="ARBA00001946"/>
    </source>
</evidence>
<dbReference type="InterPro" id="IPR001610">
    <property type="entry name" value="PAC"/>
</dbReference>
<dbReference type="SMART" id="SM00267">
    <property type="entry name" value="GGDEF"/>
    <property type="match status" value="1"/>
</dbReference>
<dbReference type="CDD" id="cd01949">
    <property type="entry name" value="GGDEF"/>
    <property type="match status" value="1"/>
</dbReference>
<dbReference type="SUPFAM" id="SSF55781">
    <property type="entry name" value="GAF domain-like"/>
    <property type="match status" value="2"/>
</dbReference>
<dbReference type="Gene3D" id="3.30.450.20">
    <property type="entry name" value="PAS domain"/>
    <property type="match status" value="2"/>
</dbReference>
<keyword evidence="7" id="KW-0548">Nucleotidyltransferase</keyword>
<dbReference type="CDD" id="cd00130">
    <property type="entry name" value="PAS"/>
    <property type="match status" value="1"/>
</dbReference>
<evidence type="ECO:0000256" key="2">
    <source>
        <dbReference type="ARBA" id="ARBA00012528"/>
    </source>
</evidence>
<dbReference type="SUPFAM" id="SSF55073">
    <property type="entry name" value="Nucleotide cyclase"/>
    <property type="match status" value="1"/>
</dbReference>
<evidence type="ECO:0000259" key="5">
    <source>
        <dbReference type="PROSITE" id="PS50887"/>
    </source>
</evidence>
<dbReference type="InterPro" id="IPR003018">
    <property type="entry name" value="GAF"/>
</dbReference>
<dbReference type="Proteomes" id="UP001304419">
    <property type="component" value="Chromosome 1"/>
</dbReference>
<reference evidence="7 9" key="2">
    <citation type="submission" date="2023-10" db="EMBL/GenBank/DDBJ databases">
        <title>To unveil natural product biosynthetic capacity in Pseudoalteromonas.</title>
        <authorList>
            <person name="Wang J."/>
        </authorList>
    </citation>
    <scope>NUCLEOTIDE SEQUENCE [LARGE SCALE GENOMIC DNA]</scope>
    <source>
        <strain evidence="7 9">DSM 15914</strain>
    </source>
</reference>
<dbReference type="GO" id="GO:0052621">
    <property type="term" value="F:diguanylate cyclase activity"/>
    <property type="evidence" value="ECO:0007669"/>
    <property type="project" value="UniProtKB-EC"/>
</dbReference>
<dbReference type="InterPro" id="IPR000160">
    <property type="entry name" value="GGDEF_dom"/>
</dbReference>
<dbReference type="SUPFAM" id="SSF55785">
    <property type="entry name" value="PYP-like sensor domain (PAS domain)"/>
    <property type="match status" value="2"/>
</dbReference>
<sequence>MDTFAKVELTQDLVESSFPLADLNTLLTSLSDYFEVPITLVTVIEGQWQHLIARHGILADRTPEQDAFCKSLIKHNKSLLVPDTALDENYANNPLVTGEPYIRSYLGVPFRLDGKPIGGVCLIDTKPKNYAERDVHLLETISGLITNILELQKNYSLYLEDQELIRFSPIVLIKWKYNNGLRIRTVSPNIERVIGIDAFHLCSGELHFEDLLTEPSVEKFHFNLQNHLDGLEASEILLEMALDSKQIWIRMITVAHFNHDGRMTSIQAFITENTAQKYTEDKLNETNRQMRLLLEASELGTWDWNIPADINKVNKKWCDMLGIEFEYVETSVNYFRQLIHPADRSHVERDLAKHLQGLTDAYTTSYRMKHADGHWVWIETYGKVVERDNSGRALRLAGTHRDITYRMEAQLQERKQKQLLSFISKAQSAYLKTGDLSKSCREILEELIDIADSQFALIGELEYTAGVPRLFIHAISEMQWNDLSSQLVQRYYDNDLYFTDFNNLFGSVILTGKTVISNERGKHPASKGTPKGHPRISKFLGLPIKLNGELVGMIGLANKFFDYTEEDAKFLQPLVDSLAGLYYAVKLDKERQEAENKLLELAMTDTLSGLPNRRAFMEKAAEVGEISFPYLIGMVDIDNFKSINDTYGHDAGDKAIKLIAYTIKDALRSDDFTARMGGEEFAFVLLDATHGSSSALIETIRESISNLEITLSEEEKIHLTVSIGVKAVLPEMEKMSITAHLNDADKALYEAKHTGKNKVVWFE</sequence>
<dbReference type="Pfam" id="PF08447">
    <property type="entry name" value="PAS_3"/>
    <property type="match status" value="1"/>
</dbReference>
<evidence type="ECO:0000313" key="8">
    <source>
        <dbReference type="Proteomes" id="UP000646877"/>
    </source>
</evidence>
<keyword evidence="7" id="KW-0808">Transferase</keyword>
<dbReference type="GO" id="GO:0043709">
    <property type="term" value="P:cell adhesion involved in single-species biofilm formation"/>
    <property type="evidence" value="ECO:0007669"/>
    <property type="project" value="TreeGrafter"/>
</dbReference>
<dbReference type="SMART" id="SM00091">
    <property type="entry name" value="PAS"/>
    <property type="match status" value="1"/>
</dbReference>
<evidence type="ECO:0000259" key="4">
    <source>
        <dbReference type="PROSITE" id="PS50113"/>
    </source>
</evidence>
<gene>
    <name evidence="6" type="ORF">F9Y85_20105</name>
    <name evidence="7" type="ORF">R5H13_09610</name>
</gene>
<dbReference type="Proteomes" id="UP000646877">
    <property type="component" value="Unassembled WGS sequence"/>
</dbReference>